<dbReference type="Pfam" id="PF04505">
    <property type="entry name" value="CD225"/>
    <property type="match status" value="1"/>
</dbReference>
<organism evidence="7 8">
    <name type="scientific">Cirrhinus mrigala</name>
    <name type="common">Mrigala</name>
    <dbReference type="NCBI Taxonomy" id="683832"/>
    <lineage>
        <taxon>Eukaryota</taxon>
        <taxon>Metazoa</taxon>
        <taxon>Chordata</taxon>
        <taxon>Craniata</taxon>
        <taxon>Vertebrata</taxon>
        <taxon>Euteleostomi</taxon>
        <taxon>Actinopterygii</taxon>
        <taxon>Neopterygii</taxon>
        <taxon>Teleostei</taxon>
        <taxon>Ostariophysi</taxon>
        <taxon>Cypriniformes</taxon>
        <taxon>Cyprinidae</taxon>
        <taxon>Labeoninae</taxon>
        <taxon>Labeonini</taxon>
        <taxon>Cirrhinus</taxon>
    </lineage>
</organism>
<dbReference type="AlphaFoldDB" id="A0ABD0PCA5"/>
<dbReference type="Proteomes" id="UP001529510">
    <property type="component" value="Unassembled WGS sequence"/>
</dbReference>
<evidence type="ECO:0000256" key="5">
    <source>
        <dbReference type="ARBA" id="ARBA00023136"/>
    </source>
</evidence>
<evidence type="ECO:0000256" key="3">
    <source>
        <dbReference type="ARBA" id="ARBA00022692"/>
    </source>
</evidence>
<evidence type="ECO:0000256" key="2">
    <source>
        <dbReference type="ARBA" id="ARBA00006843"/>
    </source>
</evidence>
<accession>A0ABD0PCA5</accession>
<dbReference type="EMBL" id="JAMKFB020000016">
    <property type="protein sequence ID" value="KAL0171402.1"/>
    <property type="molecule type" value="Genomic_DNA"/>
</dbReference>
<feature type="transmembrane region" description="Helical" evidence="6">
    <location>
        <begin position="44"/>
        <end position="66"/>
    </location>
</feature>
<keyword evidence="5 6" id="KW-0472">Membrane</keyword>
<protein>
    <submittedName>
        <fullName evidence="7">Uncharacterized protein</fullName>
    </submittedName>
</protein>
<name>A0ABD0PCA5_CIRMR</name>
<keyword evidence="8" id="KW-1185">Reference proteome</keyword>
<dbReference type="GO" id="GO:0016020">
    <property type="term" value="C:membrane"/>
    <property type="evidence" value="ECO:0007669"/>
    <property type="project" value="UniProtKB-SubCell"/>
</dbReference>
<feature type="non-terminal residue" evidence="7">
    <location>
        <position position="67"/>
    </location>
</feature>
<comment type="subcellular location">
    <subcellularLocation>
        <location evidence="1">Membrane</location>
    </subcellularLocation>
</comment>
<proteinExistence type="inferred from homology"/>
<keyword evidence="3 6" id="KW-0812">Transmembrane</keyword>
<evidence type="ECO:0000256" key="4">
    <source>
        <dbReference type="ARBA" id="ARBA00022989"/>
    </source>
</evidence>
<keyword evidence="4 6" id="KW-1133">Transmembrane helix</keyword>
<evidence type="ECO:0000256" key="1">
    <source>
        <dbReference type="ARBA" id="ARBA00004370"/>
    </source>
</evidence>
<evidence type="ECO:0000313" key="8">
    <source>
        <dbReference type="Proteomes" id="UP001529510"/>
    </source>
</evidence>
<sequence>HQYTRRMLLDTLLLFQAPFPKGHIQDNLRLLCNLQFFPVTEYTWYSIFTMLCCCFPLGTAALVYSLS</sequence>
<gene>
    <name evidence="7" type="ORF">M9458_031713</name>
</gene>
<dbReference type="InterPro" id="IPR007593">
    <property type="entry name" value="CD225/Dispanin_fam"/>
</dbReference>
<reference evidence="7 8" key="1">
    <citation type="submission" date="2024-05" db="EMBL/GenBank/DDBJ databases">
        <title>Genome sequencing and assembly of Indian major carp, Cirrhinus mrigala (Hamilton, 1822).</title>
        <authorList>
            <person name="Mohindra V."/>
            <person name="Chowdhury L.M."/>
            <person name="Lal K."/>
            <person name="Jena J.K."/>
        </authorList>
    </citation>
    <scope>NUCLEOTIDE SEQUENCE [LARGE SCALE GENOMIC DNA]</scope>
    <source>
        <strain evidence="7">CM1030</strain>
        <tissue evidence="7">Blood</tissue>
    </source>
</reference>
<comment type="similarity">
    <text evidence="2">Belongs to the CD225/Dispanin family.</text>
</comment>
<feature type="non-terminal residue" evidence="7">
    <location>
        <position position="1"/>
    </location>
</feature>
<evidence type="ECO:0000313" key="7">
    <source>
        <dbReference type="EMBL" id="KAL0171402.1"/>
    </source>
</evidence>
<comment type="caution">
    <text evidence="7">The sequence shown here is derived from an EMBL/GenBank/DDBJ whole genome shotgun (WGS) entry which is preliminary data.</text>
</comment>
<evidence type="ECO:0000256" key="6">
    <source>
        <dbReference type="SAM" id="Phobius"/>
    </source>
</evidence>